<reference evidence="1" key="1">
    <citation type="submission" date="2018-05" db="EMBL/GenBank/DDBJ databases">
        <authorList>
            <person name="Lanie J.A."/>
            <person name="Ng W.-L."/>
            <person name="Kazmierczak K.M."/>
            <person name="Andrzejewski T.M."/>
            <person name="Davidsen T.M."/>
            <person name="Wayne K.J."/>
            <person name="Tettelin H."/>
            <person name="Glass J.I."/>
            <person name="Rusch D."/>
            <person name="Podicherti R."/>
            <person name="Tsui H.-C.T."/>
            <person name="Winkler M.E."/>
        </authorList>
    </citation>
    <scope>NUCLEOTIDE SEQUENCE</scope>
</reference>
<dbReference type="Pfam" id="PF01075">
    <property type="entry name" value="Glyco_transf_9"/>
    <property type="match status" value="1"/>
</dbReference>
<feature type="non-terminal residue" evidence="1">
    <location>
        <position position="1"/>
    </location>
</feature>
<dbReference type="Gene3D" id="3.40.50.2000">
    <property type="entry name" value="Glycogen Phosphorylase B"/>
    <property type="match status" value="1"/>
</dbReference>
<dbReference type="InterPro" id="IPR002201">
    <property type="entry name" value="Glyco_trans_9"/>
</dbReference>
<sequence length="243" mass="28361">VMTPWPFVFYNNKNIDHIEPLRDFPFNEQLTIYDDIIYHEPYFSDFLKYKDKHVLESWAQAYGIKNVINKPYLNHNLDIGQAHKYLSSELLNDYCIVQFSGAPNYYDANFGDNKNNIDKRDYRPDLAEKLVHKIKNNLKLDVICLRRDDQYKPSAAITYTSKDEEGVLDIIPLIDGAKFIVCIDSALMHLAATTNNNKVIVLWNETQQNHRRIGYNFQTNISCSNDICNDISPDIIFEKIENL</sequence>
<organism evidence="1">
    <name type="scientific">marine metagenome</name>
    <dbReference type="NCBI Taxonomy" id="408172"/>
    <lineage>
        <taxon>unclassified sequences</taxon>
        <taxon>metagenomes</taxon>
        <taxon>ecological metagenomes</taxon>
    </lineage>
</organism>
<name>A0A381W5V5_9ZZZZ</name>
<dbReference type="SUPFAM" id="SSF53756">
    <property type="entry name" value="UDP-Glycosyltransferase/glycogen phosphorylase"/>
    <property type="match status" value="1"/>
</dbReference>
<proteinExistence type="predicted"/>
<protein>
    <recommendedName>
        <fullName evidence="2">Glycosyltransferase family 9 protein</fullName>
    </recommendedName>
</protein>
<dbReference type="EMBL" id="UINC01010744">
    <property type="protein sequence ID" value="SVA47691.1"/>
    <property type="molecule type" value="Genomic_DNA"/>
</dbReference>
<evidence type="ECO:0008006" key="2">
    <source>
        <dbReference type="Google" id="ProtNLM"/>
    </source>
</evidence>
<dbReference type="GO" id="GO:0016757">
    <property type="term" value="F:glycosyltransferase activity"/>
    <property type="evidence" value="ECO:0007669"/>
    <property type="project" value="InterPro"/>
</dbReference>
<gene>
    <name evidence="1" type="ORF">METZ01_LOCUS100545</name>
</gene>
<dbReference type="AlphaFoldDB" id="A0A381W5V5"/>
<accession>A0A381W5V5</accession>
<evidence type="ECO:0000313" key="1">
    <source>
        <dbReference type="EMBL" id="SVA47691.1"/>
    </source>
</evidence>